<reference evidence="1 2" key="1">
    <citation type="submission" date="2018-11" db="EMBL/GenBank/DDBJ databases">
        <title>Characterization of surface water Dickeya isolates.</title>
        <authorList>
            <person name="Van Gijsegem F."/>
            <person name="Pedron J."/>
        </authorList>
    </citation>
    <scope>NUCLEOTIDE SEQUENCE [LARGE SCALE GENOMIC DNA]</scope>
    <source>
        <strain evidence="1 2">FVG1-MFV-O17</strain>
    </source>
</reference>
<gene>
    <name evidence="1" type="ORF">EF878_20125</name>
</gene>
<dbReference type="Proteomes" id="UP000276061">
    <property type="component" value="Unassembled WGS sequence"/>
</dbReference>
<evidence type="ECO:0000313" key="1">
    <source>
        <dbReference type="EMBL" id="RNM02412.1"/>
    </source>
</evidence>
<dbReference type="EMBL" id="RJLR01000049">
    <property type="protein sequence ID" value="RNM02412.1"/>
    <property type="molecule type" value="Genomic_DNA"/>
</dbReference>
<proteinExistence type="predicted"/>
<protein>
    <submittedName>
        <fullName evidence="1">Uncharacterized protein</fullName>
    </submittedName>
</protein>
<accession>A0A3N0FQQ1</accession>
<organism evidence="1 2">
    <name type="scientific">Dickeya undicola</name>
    <dbReference type="NCBI Taxonomy" id="1577887"/>
    <lineage>
        <taxon>Bacteria</taxon>
        <taxon>Pseudomonadati</taxon>
        <taxon>Pseudomonadota</taxon>
        <taxon>Gammaproteobacteria</taxon>
        <taxon>Enterobacterales</taxon>
        <taxon>Pectobacteriaceae</taxon>
        <taxon>Dickeya</taxon>
    </lineage>
</organism>
<comment type="caution">
    <text evidence="1">The sequence shown here is derived from an EMBL/GenBank/DDBJ whole genome shotgun (WGS) entry which is preliminary data.</text>
</comment>
<evidence type="ECO:0000313" key="2">
    <source>
        <dbReference type="Proteomes" id="UP000276061"/>
    </source>
</evidence>
<name>A0A3N0FQQ1_9GAMM</name>
<dbReference type="AlphaFoldDB" id="A0A3N0FQQ1"/>
<sequence length="61" mass="6686">MPAYPPPRGLFPRHLRAALASFFVQVQKPARRACLPGGKGENSIKKVVQNCAGLCIINLRK</sequence>